<evidence type="ECO:0000313" key="3">
    <source>
        <dbReference type="EMBL" id="THU83204.1"/>
    </source>
</evidence>
<evidence type="ECO:0000256" key="2">
    <source>
        <dbReference type="SAM" id="Phobius"/>
    </source>
</evidence>
<feature type="region of interest" description="Disordered" evidence="1">
    <location>
        <begin position="329"/>
        <end position="377"/>
    </location>
</feature>
<reference evidence="3 4" key="1">
    <citation type="journal article" date="2019" name="Nat. Ecol. Evol.">
        <title>Megaphylogeny resolves global patterns of mushroom evolution.</title>
        <authorList>
            <person name="Varga T."/>
            <person name="Krizsan K."/>
            <person name="Foldi C."/>
            <person name="Dima B."/>
            <person name="Sanchez-Garcia M."/>
            <person name="Sanchez-Ramirez S."/>
            <person name="Szollosi G.J."/>
            <person name="Szarkandi J.G."/>
            <person name="Papp V."/>
            <person name="Albert L."/>
            <person name="Andreopoulos W."/>
            <person name="Angelini C."/>
            <person name="Antonin V."/>
            <person name="Barry K.W."/>
            <person name="Bougher N.L."/>
            <person name="Buchanan P."/>
            <person name="Buyck B."/>
            <person name="Bense V."/>
            <person name="Catcheside P."/>
            <person name="Chovatia M."/>
            <person name="Cooper J."/>
            <person name="Damon W."/>
            <person name="Desjardin D."/>
            <person name="Finy P."/>
            <person name="Geml J."/>
            <person name="Haridas S."/>
            <person name="Hughes K."/>
            <person name="Justo A."/>
            <person name="Karasinski D."/>
            <person name="Kautmanova I."/>
            <person name="Kiss B."/>
            <person name="Kocsube S."/>
            <person name="Kotiranta H."/>
            <person name="LaButti K.M."/>
            <person name="Lechner B.E."/>
            <person name="Liimatainen K."/>
            <person name="Lipzen A."/>
            <person name="Lukacs Z."/>
            <person name="Mihaltcheva S."/>
            <person name="Morgado L.N."/>
            <person name="Niskanen T."/>
            <person name="Noordeloos M.E."/>
            <person name="Ohm R.A."/>
            <person name="Ortiz-Santana B."/>
            <person name="Ovrebo C."/>
            <person name="Racz N."/>
            <person name="Riley R."/>
            <person name="Savchenko A."/>
            <person name="Shiryaev A."/>
            <person name="Soop K."/>
            <person name="Spirin V."/>
            <person name="Szebenyi C."/>
            <person name="Tomsovsky M."/>
            <person name="Tulloss R.E."/>
            <person name="Uehling J."/>
            <person name="Grigoriev I.V."/>
            <person name="Vagvolgyi C."/>
            <person name="Papp T."/>
            <person name="Martin F.M."/>
            <person name="Miettinen O."/>
            <person name="Hibbett D.S."/>
            <person name="Nagy L.G."/>
        </authorList>
    </citation>
    <scope>NUCLEOTIDE SEQUENCE [LARGE SCALE GENOMIC DNA]</scope>
    <source>
        <strain evidence="3 4">CBS 962.96</strain>
    </source>
</reference>
<feature type="transmembrane region" description="Helical" evidence="2">
    <location>
        <begin position="146"/>
        <end position="171"/>
    </location>
</feature>
<dbReference type="Proteomes" id="UP000297245">
    <property type="component" value="Unassembled WGS sequence"/>
</dbReference>
<dbReference type="EMBL" id="ML179679">
    <property type="protein sequence ID" value="THU83204.1"/>
    <property type="molecule type" value="Genomic_DNA"/>
</dbReference>
<feature type="transmembrane region" description="Helical" evidence="2">
    <location>
        <begin position="191"/>
        <end position="213"/>
    </location>
</feature>
<feature type="compositionally biased region" description="Polar residues" evidence="1">
    <location>
        <begin position="329"/>
        <end position="347"/>
    </location>
</feature>
<keyword evidence="2" id="KW-0472">Membrane</keyword>
<evidence type="ECO:0000256" key="1">
    <source>
        <dbReference type="SAM" id="MobiDB-lite"/>
    </source>
</evidence>
<feature type="transmembrane region" description="Helical" evidence="2">
    <location>
        <begin position="58"/>
        <end position="82"/>
    </location>
</feature>
<feature type="transmembrane region" description="Helical" evidence="2">
    <location>
        <begin position="270"/>
        <end position="292"/>
    </location>
</feature>
<keyword evidence="2" id="KW-1133">Transmembrane helix</keyword>
<proteinExistence type="predicted"/>
<evidence type="ECO:0000313" key="4">
    <source>
        <dbReference type="Proteomes" id="UP000297245"/>
    </source>
</evidence>
<accession>A0A4S8L3U7</accession>
<protein>
    <recommendedName>
        <fullName evidence="5">Family A G protein-coupled receptor-like protein</fullName>
    </recommendedName>
</protein>
<organism evidence="3 4">
    <name type="scientific">Dendrothele bispora (strain CBS 962.96)</name>
    <dbReference type="NCBI Taxonomy" id="1314807"/>
    <lineage>
        <taxon>Eukaryota</taxon>
        <taxon>Fungi</taxon>
        <taxon>Dikarya</taxon>
        <taxon>Basidiomycota</taxon>
        <taxon>Agaricomycotina</taxon>
        <taxon>Agaricomycetes</taxon>
        <taxon>Agaricomycetidae</taxon>
        <taxon>Agaricales</taxon>
        <taxon>Agaricales incertae sedis</taxon>
        <taxon>Dendrothele</taxon>
    </lineage>
</organism>
<feature type="transmembrane region" description="Helical" evidence="2">
    <location>
        <begin position="32"/>
        <end position="51"/>
    </location>
</feature>
<feature type="transmembrane region" description="Helical" evidence="2">
    <location>
        <begin position="234"/>
        <end position="258"/>
    </location>
</feature>
<sequence>MSLPESEQDAILTIGLNIYQTGVNVLVESASWGIYALLFTFAVYIQCSNGLKSARSRIMLGVTCLLFLSSTTLLSLNATWFLRNKIRKILVLNPGDSLADKFEASQSELPMFGQPSEALFLLNMLVGDSVVVWRAWVIWERRITLILVPVVCLLAALGFAITDVICLHASSLPTASTIPVGARVCVWAEPISWGLSLLTNIISTSLIAVKAWLFRQTIKQLLGTARKSQAQRALILLVESGFIYCLFWIGEITLFFPIERTSNARYLWEFFAGIGDQISGMYPTAIMVLVSLQQTFVEATMVNTQKLSDAPLTRISFARSAAPVTSTIPRTLDTTSTQVGTRTQSSNQEHDSAGIAYPLTERHDQYTEGSSAMKEEV</sequence>
<gene>
    <name evidence="3" type="ORF">K435DRAFT_765987</name>
</gene>
<keyword evidence="4" id="KW-1185">Reference proteome</keyword>
<keyword evidence="2" id="KW-0812">Transmembrane</keyword>
<evidence type="ECO:0008006" key="5">
    <source>
        <dbReference type="Google" id="ProtNLM"/>
    </source>
</evidence>
<dbReference type="OrthoDB" id="2744793at2759"/>
<dbReference type="AlphaFoldDB" id="A0A4S8L3U7"/>
<name>A0A4S8L3U7_DENBC</name>